<sequence>MSALLTPTDLADRWQRDPRWIRYAAKSGSIPGTKIGGRWRFRLDDIEAYETRHSNMDPLSMTELSAKRQAAKESRR</sequence>
<dbReference type="Pfam" id="PF12728">
    <property type="entry name" value="HTH_17"/>
    <property type="match status" value="1"/>
</dbReference>
<evidence type="ECO:0000256" key="1">
    <source>
        <dbReference type="SAM" id="MobiDB-lite"/>
    </source>
</evidence>
<feature type="region of interest" description="Disordered" evidence="1">
    <location>
        <begin position="57"/>
        <end position="76"/>
    </location>
</feature>
<gene>
    <name evidence="3" type="ORF">FB461_0016</name>
</gene>
<protein>
    <submittedName>
        <fullName evidence="3">Helix-turn-helix protein</fullName>
    </submittedName>
</protein>
<dbReference type="AlphaFoldDB" id="A0A542ZTG4"/>
<dbReference type="EMBL" id="VFOS01000001">
    <property type="protein sequence ID" value="TQL63556.1"/>
    <property type="molecule type" value="Genomic_DNA"/>
</dbReference>
<dbReference type="SUPFAM" id="SSF46955">
    <property type="entry name" value="Putative DNA-binding domain"/>
    <property type="match status" value="1"/>
</dbReference>
<dbReference type="Proteomes" id="UP000315389">
    <property type="component" value="Unassembled WGS sequence"/>
</dbReference>
<proteinExistence type="predicted"/>
<name>A0A542ZTG4_RARFA</name>
<comment type="caution">
    <text evidence="3">The sequence shown here is derived from an EMBL/GenBank/DDBJ whole genome shotgun (WGS) entry which is preliminary data.</text>
</comment>
<evidence type="ECO:0000313" key="3">
    <source>
        <dbReference type="EMBL" id="TQL63556.1"/>
    </source>
</evidence>
<evidence type="ECO:0000313" key="4">
    <source>
        <dbReference type="Proteomes" id="UP000315389"/>
    </source>
</evidence>
<dbReference type="OrthoDB" id="5524782at2"/>
<feature type="domain" description="Helix-turn-helix" evidence="2">
    <location>
        <begin position="4"/>
        <end position="52"/>
    </location>
</feature>
<evidence type="ECO:0000259" key="2">
    <source>
        <dbReference type="Pfam" id="PF12728"/>
    </source>
</evidence>
<organism evidence="3 4">
    <name type="scientific">Rarobacter faecitabidus</name>
    <dbReference type="NCBI Taxonomy" id="13243"/>
    <lineage>
        <taxon>Bacteria</taxon>
        <taxon>Bacillati</taxon>
        <taxon>Actinomycetota</taxon>
        <taxon>Actinomycetes</taxon>
        <taxon>Micrococcales</taxon>
        <taxon>Rarobacteraceae</taxon>
        <taxon>Rarobacter</taxon>
    </lineage>
</organism>
<dbReference type="InterPro" id="IPR041657">
    <property type="entry name" value="HTH_17"/>
</dbReference>
<dbReference type="InterPro" id="IPR009061">
    <property type="entry name" value="DNA-bd_dom_put_sf"/>
</dbReference>
<accession>A0A542ZTG4</accession>
<keyword evidence="4" id="KW-1185">Reference proteome</keyword>
<dbReference type="RefSeq" id="WP_142117813.1">
    <property type="nucleotide sequence ID" value="NZ_BAAASV010000002.1"/>
</dbReference>
<reference evidence="3 4" key="1">
    <citation type="submission" date="2019-06" db="EMBL/GenBank/DDBJ databases">
        <title>Sequencing the genomes of 1000 actinobacteria strains.</title>
        <authorList>
            <person name="Klenk H.-P."/>
        </authorList>
    </citation>
    <scope>NUCLEOTIDE SEQUENCE [LARGE SCALE GENOMIC DNA]</scope>
    <source>
        <strain evidence="3 4">DSM 4813</strain>
    </source>
</reference>